<dbReference type="AlphaFoldDB" id="A0A0N7FVB6"/>
<dbReference type="SUPFAM" id="SSF53807">
    <property type="entry name" value="Helical backbone' metal receptor"/>
    <property type="match status" value="1"/>
</dbReference>
<evidence type="ECO:0000256" key="3">
    <source>
        <dbReference type="ARBA" id="ARBA00022448"/>
    </source>
</evidence>
<evidence type="ECO:0000313" key="6">
    <source>
        <dbReference type="EMBL" id="ALG86703.1"/>
    </source>
</evidence>
<evidence type="ECO:0000256" key="4">
    <source>
        <dbReference type="ARBA" id="ARBA00022729"/>
    </source>
</evidence>
<dbReference type="GO" id="GO:0030288">
    <property type="term" value="C:outer membrane-bounded periplasmic space"/>
    <property type="evidence" value="ECO:0007669"/>
    <property type="project" value="TreeGrafter"/>
</dbReference>
<keyword evidence="7" id="KW-1185">Reference proteome</keyword>
<dbReference type="PANTHER" id="PTHR30532">
    <property type="entry name" value="IRON III DICITRATE-BINDING PERIPLASMIC PROTEIN"/>
    <property type="match status" value="1"/>
</dbReference>
<accession>A0A0N7FVB6</accession>
<dbReference type="Gene3D" id="3.40.50.1980">
    <property type="entry name" value="Nitrogenase molybdenum iron protein domain"/>
    <property type="match status" value="2"/>
</dbReference>
<dbReference type="PROSITE" id="PS50983">
    <property type="entry name" value="FE_B12_PBP"/>
    <property type="match status" value="1"/>
</dbReference>
<proteinExistence type="inferred from homology"/>
<reference evidence="7" key="1">
    <citation type="submission" date="2015-06" db="EMBL/GenBank/DDBJ databases">
        <title>Complete genome sequence and metabolic analysis of phthalate degradation pathway in Gordonia sp. QH-11.</title>
        <authorList>
            <person name="Jin D."/>
            <person name="Kong X."/>
            <person name="Bai Z."/>
        </authorList>
    </citation>
    <scope>NUCLEOTIDE SEQUENCE [LARGE SCALE GENOMIC DNA]</scope>
    <source>
        <strain evidence="7">QH-11</strain>
    </source>
</reference>
<dbReference type="Proteomes" id="UP000063789">
    <property type="component" value="Chromosome"/>
</dbReference>
<dbReference type="GO" id="GO:1901678">
    <property type="term" value="P:iron coordination entity transport"/>
    <property type="evidence" value="ECO:0007669"/>
    <property type="project" value="UniProtKB-ARBA"/>
</dbReference>
<organism evidence="6 7">
    <name type="scientific">Gordonia phthalatica</name>
    <dbReference type="NCBI Taxonomy" id="1136941"/>
    <lineage>
        <taxon>Bacteria</taxon>
        <taxon>Bacillati</taxon>
        <taxon>Actinomycetota</taxon>
        <taxon>Actinomycetes</taxon>
        <taxon>Mycobacteriales</taxon>
        <taxon>Gordoniaceae</taxon>
        <taxon>Gordonia</taxon>
    </lineage>
</organism>
<comment type="similarity">
    <text evidence="2">Belongs to the bacterial solute-binding protein 8 family.</text>
</comment>
<reference evidence="6 7" key="2">
    <citation type="journal article" date="2017" name="Int. J. Syst. Evol. Microbiol.">
        <title>Gordonia phthalatica sp. nov., a di-n-butyl phthalate-degrading bacterium isolated from activated sludge.</title>
        <authorList>
            <person name="Jin D."/>
            <person name="Kong X."/>
            <person name="Jia M."/>
            <person name="Yu X."/>
            <person name="Wang X."/>
            <person name="Zhuang X."/>
            <person name="Deng Y."/>
            <person name="Bai Z."/>
        </authorList>
    </citation>
    <scope>NUCLEOTIDE SEQUENCE [LARGE SCALE GENOMIC DNA]</scope>
    <source>
        <strain evidence="6 7">QH-11</strain>
    </source>
</reference>
<evidence type="ECO:0000313" key="7">
    <source>
        <dbReference type="Proteomes" id="UP000063789"/>
    </source>
</evidence>
<sequence length="322" mass="33910">MVTLTACGGEATDAPVNSGGPGFPVSIASALGTTTISAAPERVVTLGWGSTEAAIALGVIPVGMRDMSSNTGTGDGILPWVQDALGDQKPELLTEKSDAIPYERIAALRPDLILSVQSGLTPGQYEKLTQIAPTVAQPGKNWQTSWQDQTTIVGKALGKSDAAAKLVEQGEKRLADVKASHPEFTGKTVASFSATAPGSLGYYFDTDPRVQMLAAMGFTPLLALTALRESAPAGKFAAQVSWENVSKYSADVLTAWFLEKGMQSDTESNPTFRNLRAVQRGAYVPVVDPPLVFAVSSPNVLNLQWMLDRFVPQLSKAAKAAG</sequence>
<protein>
    <submittedName>
        <fullName evidence="6">Iron siderophore-binding protein</fullName>
    </submittedName>
</protein>
<gene>
    <name evidence="6" type="ORF">ACH46_07625</name>
</gene>
<dbReference type="Pfam" id="PF01497">
    <property type="entry name" value="Peripla_BP_2"/>
    <property type="match status" value="1"/>
</dbReference>
<feature type="domain" description="Fe/B12 periplasmic-binding" evidence="5">
    <location>
        <begin position="42"/>
        <end position="318"/>
    </location>
</feature>
<evidence type="ECO:0000256" key="1">
    <source>
        <dbReference type="ARBA" id="ARBA00004196"/>
    </source>
</evidence>
<dbReference type="KEGG" id="goq:ACH46_07625"/>
<evidence type="ECO:0000259" key="5">
    <source>
        <dbReference type="PROSITE" id="PS50983"/>
    </source>
</evidence>
<dbReference type="PANTHER" id="PTHR30532:SF24">
    <property type="entry name" value="FERRIC ENTEROBACTIN-BINDING PERIPLASMIC PROTEIN FEPB"/>
    <property type="match status" value="1"/>
</dbReference>
<name>A0A0N7FVB6_9ACTN</name>
<keyword evidence="3" id="KW-0813">Transport</keyword>
<comment type="subcellular location">
    <subcellularLocation>
        <location evidence="1">Cell envelope</location>
    </subcellularLocation>
</comment>
<dbReference type="PATRIC" id="fig|1136941.3.peg.1557"/>
<dbReference type="STRING" id="1136941.ACH46_07625"/>
<dbReference type="CDD" id="cd01146">
    <property type="entry name" value="FhuD"/>
    <property type="match status" value="1"/>
</dbReference>
<dbReference type="InterPro" id="IPR002491">
    <property type="entry name" value="ABC_transptr_periplasmic_BD"/>
</dbReference>
<dbReference type="EMBL" id="CP011853">
    <property type="protein sequence ID" value="ALG86703.1"/>
    <property type="molecule type" value="Genomic_DNA"/>
</dbReference>
<dbReference type="InterPro" id="IPR051313">
    <property type="entry name" value="Bact_iron-sidero_bind"/>
</dbReference>
<keyword evidence="4" id="KW-0732">Signal</keyword>
<evidence type="ECO:0000256" key="2">
    <source>
        <dbReference type="ARBA" id="ARBA00008814"/>
    </source>
</evidence>